<dbReference type="PRINTS" id="PR01950">
    <property type="entry name" value="LANCSUPER"/>
</dbReference>
<feature type="binding site" evidence="1">
    <location>
        <position position="312"/>
    </location>
    <ligand>
        <name>Zn(2+)</name>
        <dbReference type="ChEBI" id="CHEBI:29105"/>
    </ligand>
</feature>
<dbReference type="Proteomes" id="UP000468581">
    <property type="component" value="Unassembled WGS sequence"/>
</dbReference>
<evidence type="ECO:0000313" key="2">
    <source>
        <dbReference type="EMBL" id="NER12568.1"/>
    </source>
</evidence>
<dbReference type="CDD" id="cd04793">
    <property type="entry name" value="LanC"/>
    <property type="match status" value="1"/>
</dbReference>
<dbReference type="InterPro" id="IPR033889">
    <property type="entry name" value="LanC"/>
</dbReference>
<dbReference type="AlphaFoldDB" id="A0A6P0UKZ3"/>
<accession>A0A6P0UKZ3</accession>
<dbReference type="GO" id="GO:0005886">
    <property type="term" value="C:plasma membrane"/>
    <property type="evidence" value="ECO:0007669"/>
    <property type="project" value="TreeGrafter"/>
</dbReference>
<proteinExistence type="predicted"/>
<dbReference type="EMBL" id="JAABOO010000001">
    <property type="protein sequence ID" value="NER12568.1"/>
    <property type="molecule type" value="Genomic_DNA"/>
</dbReference>
<dbReference type="Pfam" id="PF05147">
    <property type="entry name" value="LANC_like"/>
    <property type="match status" value="1"/>
</dbReference>
<evidence type="ECO:0000256" key="1">
    <source>
        <dbReference type="PIRSR" id="PIRSR607822-1"/>
    </source>
</evidence>
<dbReference type="SMART" id="SM01260">
    <property type="entry name" value="LANC_like"/>
    <property type="match status" value="1"/>
</dbReference>
<protein>
    <recommendedName>
        <fullName evidence="4">Lanthionine synthetase</fullName>
    </recommendedName>
</protein>
<keyword evidence="1" id="KW-0862">Zinc</keyword>
<organism evidence="2 3">
    <name type="scientific">Leptobacterium flavescens</name>
    <dbReference type="NCBI Taxonomy" id="472055"/>
    <lineage>
        <taxon>Bacteria</taxon>
        <taxon>Pseudomonadati</taxon>
        <taxon>Bacteroidota</taxon>
        <taxon>Flavobacteriia</taxon>
        <taxon>Flavobacteriales</taxon>
        <taxon>Flavobacteriaceae</taxon>
        <taxon>Leptobacterium</taxon>
    </lineage>
</organism>
<dbReference type="PANTHER" id="PTHR12736">
    <property type="entry name" value="LANC-LIKE PROTEIN"/>
    <property type="match status" value="1"/>
</dbReference>
<reference evidence="2 3" key="1">
    <citation type="submission" date="2020-01" db="EMBL/GenBank/DDBJ databases">
        <title>Leptobacterium flavescens.</title>
        <authorList>
            <person name="Wang G."/>
        </authorList>
    </citation>
    <scope>NUCLEOTIDE SEQUENCE [LARGE SCALE GENOMIC DNA]</scope>
    <source>
        <strain evidence="2 3">KCTC 22160</strain>
    </source>
</reference>
<feature type="binding site" evidence="1">
    <location>
        <position position="313"/>
    </location>
    <ligand>
        <name>Zn(2+)</name>
        <dbReference type="ChEBI" id="CHEBI:29105"/>
    </ligand>
</feature>
<keyword evidence="3" id="KW-1185">Reference proteome</keyword>
<dbReference type="PANTHER" id="PTHR12736:SF7">
    <property type="entry name" value="LANC-LIKE PROTEIN 3"/>
    <property type="match status" value="1"/>
</dbReference>
<dbReference type="Gene3D" id="1.50.10.20">
    <property type="match status" value="1"/>
</dbReference>
<dbReference type="SUPFAM" id="SSF158745">
    <property type="entry name" value="LanC-like"/>
    <property type="match status" value="1"/>
</dbReference>
<dbReference type="PRINTS" id="PR01955">
    <property type="entry name" value="LANCFRANKIA"/>
</dbReference>
<dbReference type="GO" id="GO:0031179">
    <property type="term" value="P:peptide modification"/>
    <property type="evidence" value="ECO:0007669"/>
    <property type="project" value="InterPro"/>
</dbReference>
<feature type="binding site" evidence="1">
    <location>
        <position position="262"/>
    </location>
    <ligand>
        <name>Zn(2+)</name>
        <dbReference type="ChEBI" id="CHEBI:29105"/>
    </ligand>
</feature>
<evidence type="ECO:0008006" key="4">
    <source>
        <dbReference type="Google" id="ProtNLM"/>
    </source>
</evidence>
<comment type="caution">
    <text evidence="2">The sequence shown here is derived from an EMBL/GenBank/DDBJ whole genome shotgun (WGS) entry which is preliminary data.</text>
</comment>
<keyword evidence="1" id="KW-0479">Metal-binding</keyword>
<dbReference type="GO" id="GO:0046872">
    <property type="term" value="F:metal ion binding"/>
    <property type="evidence" value="ECO:0007669"/>
    <property type="project" value="UniProtKB-KW"/>
</dbReference>
<sequence>MEHKKELEEKLNEISGILQKEFKTEKDVGVLAGISGIALFHFYYSKYLDIDTQADIGINILEEIIERINNGYQFPTFCSGIAGAGWVFEHLLEEDFMDSENDELLADLDEYLLSVMSYDMQRGQYDFLHAGVGYAFYFLKRYRNTRSDELKQRYREYLNKMVADLEATSQKDENGLKWEAVLDRDTGQRGFNLSLSHGMSSIIIFLSKLYEFDEFKSSTEPLLKGAIQYIRSKELKGNDLYSLYPSWVTEENNDRRSRLAWCYGDLGIGLAFWRASAVLKDEELRGKALNILRHGANRRKNEETGIRDAGICHGSYGNAQIFNRIYKETGEETFREATYYWIDHGLKMAIYEDGNAGYKQWNGMDEDWVNRLSLLEGVAGIGLTIIDYLADFESHWDECLMIS</sequence>
<dbReference type="RefSeq" id="WP_163605583.1">
    <property type="nucleotide sequence ID" value="NZ_JAABOO010000001.1"/>
</dbReference>
<dbReference type="InterPro" id="IPR007822">
    <property type="entry name" value="LANC-like"/>
</dbReference>
<evidence type="ECO:0000313" key="3">
    <source>
        <dbReference type="Proteomes" id="UP000468581"/>
    </source>
</evidence>
<gene>
    <name evidence="2" type="ORF">GWK08_03880</name>
</gene>
<name>A0A6P0UKZ3_9FLAO</name>